<dbReference type="RefSeq" id="WP_009206742.1">
    <property type="nucleotide sequence ID" value="NC_022357.1"/>
</dbReference>
<dbReference type="InterPro" id="IPR042240">
    <property type="entry name" value="CHASE_sf"/>
</dbReference>
<evidence type="ECO:0000259" key="9">
    <source>
        <dbReference type="PROSITE" id="PS50887"/>
    </source>
</evidence>
<dbReference type="PANTHER" id="PTHR46663">
    <property type="entry name" value="DIGUANYLATE CYCLASE DGCT-RELATED"/>
    <property type="match status" value="1"/>
</dbReference>
<dbReference type="STRING" id="1163617.SCD_n00463"/>
<dbReference type="InterPro" id="IPR052163">
    <property type="entry name" value="DGC-Regulatory_Protein"/>
</dbReference>
<name>S6B0V0_SULDS</name>
<dbReference type="SUPFAM" id="SSF55785">
    <property type="entry name" value="PYP-like sensor domain (PAS domain)"/>
    <property type="match status" value="2"/>
</dbReference>
<gene>
    <name evidence="10" type="ORF">SCD_n00463</name>
</gene>
<dbReference type="eggNOG" id="COG2202">
    <property type="taxonomic scope" value="Bacteria"/>
</dbReference>
<dbReference type="PROSITE" id="PS50839">
    <property type="entry name" value="CHASE"/>
    <property type="match status" value="1"/>
</dbReference>
<organism evidence="10 11">
    <name type="scientific">Sulfuricella denitrificans (strain DSM 22764 / NBRC 105220 / skB26)</name>
    <dbReference type="NCBI Taxonomy" id="1163617"/>
    <lineage>
        <taxon>Bacteria</taxon>
        <taxon>Pseudomonadati</taxon>
        <taxon>Pseudomonadota</taxon>
        <taxon>Betaproteobacteria</taxon>
        <taxon>Nitrosomonadales</taxon>
        <taxon>Sulfuricellaceae</taxon>
        <taxon>Sulfuricella</taxon>
    </lineage>
</organism>
<feature type="domain" description="CHASE" evidence="8">
    <location>
        <begin position="75"/>
        <end position="294"/>
    </location>
</feature>
<dbReference type="Gene3D" id="3.30.450.20">
    <property type="entry name" value="PAS domain"/>
    <property type="match status" value="2"/>
</dbReference>
<comment type="subcellular location">
    <subcellularLocation>
        <location evidence="1">Membrane</location>
    </subcellularLocation>
</comment>
<dbReference type="GO" id="GO:0003824">
    <property type="term" value="F:catalytic activity"/>
    <property type="evidence" value="ECO:0007669"/>
    <property type="project" value="UniProtKB-ARBA"/>
</dbReference>
<dbReference type="Gene3D" id="3.30.70.270">
    <property type="match status" value="1"/>
</dbReference>
<keyword evidence="11" id="KW-1185">Reference proteome</keyword>
<evidence type="ECO:0000256" key="5">
    <source>
        <dbReference type="SAM" id="Phobius"/>
    </source>
</evidence>
<dbReference type="SMART" id="SM00086">
    <property type="entry name" value="PAC"/>
    <property type="match status" value="2"/>
</dbReference>
<dbReference type="PROSITE" id="PS50887">
    <property type="entry name" value="GGDEF"/>
    <property type="match status" value="1"/>
</dbReference>
<keyword evidence="3 5" id="KW-1133">Transmembrane helix</keyword>
<dbReference type="eggNOG" id="COG3614">
    <property type="taxonomic scope" value="Bacteria"/>
</dbReference>
<accession>S6B0V0</accession>
<dbReference type="Proteomes" id="UP000015559">
    <property type="component" value="Chromosome"/>
</dbReference>
<feature type="domain" description="PAS" evidence="6">
    <location>
        <begin position="358"/>
        <end position="430"/>
    </location>
</feature>
<dbReference type="Pfam" id="PF13426">
    <property type="entry name" value="PAS_9"/>
    <property type="match status" value="1"/>
</dbReference>
<dbReference type="SUPFAM" id="SSF55073">
    <property type="entry name" value="Nucleotide cyclase"/>
    <property type="match status" value="1"/>
</dbReference>
<dbReference type="SMART" id="SM01079">
    <property type="entry name" value="CHASE"/>
    <property type="match status" value="1"/>
</dbReference>
<dbReference type="Gene3D" id="3.30.450.350">
    <property type="entry name" value="CHASE domain"/>
    <property type="match status" value="1"/>
</dbReference>
<dbReference type="AlphaFoldDB" id="S6B0V0"/>
<dbReference type="InterPro" id="IPR043128">
    <property type="entry name" value="Rev_trsase/Diguanyl_cyclase"/>
</dbReference>
<evidence type="ECO:0000313" key="10">
    <source>
        <dbReference type="EMBL" id="BAN34312.1"/>
    </source>
</evidence>
<reference evidence="10 11" key="1">
    <citation type="journal article" date="2012" name="Appl. Environ. Microbiol.">
        <title>Draft genome sequence of a psychrotolerant sulfur-oxidizing bacterium, Sulfuricella denitrificans skB26, and proteomic insights into cold adaptation.</title>
        <authorList>
            <person name="Watanabe T."/>
            <person name="Kojima H."/>
            <person name="Fukui M."/>
        </authorList>
    </citation>
    <scope>NUCLEOTIDE SEQUENCE [LARGE SCALE GENOMIC DNA]</scope>
    <source>
        <strain evidence="11">skB26</strain>
    </source>
</reference>
<dbReference type="PROSITE" id="PS50112">
    <property type="entry name" value="PAS"/>
    <property type="match status" value="2"/>
</dbReference>
<dbReference type="NCBIfam" id="TIGR00254">
    <property type="entry name" value="GGDEF"/>
    <property type="match status" value="1"/>
</dbReference>
<feature type="domain" description="PAS" evidence="6">
    <location>
        <begin position="482"/>
        <end position="526"/>
    </location>
</feature>
<dbReference type="PROSITE" id="PS50113">
    <property type="entry name" value="PAC"/>
    <property type="match status" value="2"/>
</dbReference>
<feature type="domain" description="PAC" evidence="7">
    <location>
        <begin position="433"/>
        <end position="485"/>
    </location>
</feature>
<keyword evidence="4 5" id="KW-0472">Membrane</keyword>
<dbReference type="InterPro" id="IPR000160">
    <property type="entry name" value="GGDEF_dom"/>
</dbReference>
<evidence type="ECO:0000259" key="8">
    <source>
        <dbReference type="PROSITE" id="PS50839"/>
    </source>
</evidence>
<dbReference type="FunFam" id="3.30.70.270:FF:000001">
    <property type="entry name" value="Diguanylate cyclase domain protein"/>
    <property type="match status" value="1"/>
</dbReference>
<dbReference type="eggNOG" id="COG2199">
    <property type="taxonomic scope" value="Bacteria"/>
</dbReference>
<dbReference type="SMART" id="SM00267">
    <property type="entry name" value="GGDEF"/>
    <property type="match status" value="1"/>
</dbReference>
<evidence type="ECO:0000256" key="4">
    <source>
        <dbReference type="ARBA" id="ARBA00023136"/>
    </source>
</evidence>
<feature type="domain" description="GGDEF" evidence="9">
    <location>
        <begin position="639"/>
        <end position="772"/>
    </location>
</feature>
<dbReference type="InterPro" id="IPR013656">
    <property type="entry name" value="PAS_4"/>
</dbReference>
<dbReference type="KEGG" id="sdr:SCD_n00463"/>
<sequence length="773" mass="87266">MKETVLAPKDLLVVLLVLLFSLSLTFWGWHQAKQDEIASAQKIFQIRADEVKTAIEKRMETYIQVMRGGAGLFDASVSVDREEWRVYVQKLNLNTNYPGLQTLGYHQLVSRKDKASHENTVRAEGFPSYAIHPAGQRPEYSPLVFTEPFAEMNLKAFGYDAYAESKRRAALETARDTGQATASAKITLLLQDGKLKPQPGFIMAYPIYRHGQPTATTEQRRAALTGYIVATFRMADLMAGILGTGQPTIDMHIFDGTELSPENQLYDSDQANSYKSSFNTRKNATIGGRTWTLLFSSLPAFDAALDHQRPHTLLLFGVMVSLLLAALTWALIAARTMVTARANALDRMQQAMQALKENETLLDNIVENIPISVFVKDPKDEFRVIRWNKASESIFSLPRERVLGRNAYDNWPREQAEFYQACDEQAMREGQIVDVPIEASTSGIATIYLHTQKLPLFDAEGNPSHLLVICDDITERKRTEDQLRLAAQVFENSGEGILVTDQDNCIISVNRAFTTITGYSEQEVIGADPKILSSGQQNKEFYKLMWATLLESGQWSGEIWDRRKDGEIYPKWLTVSTIKNDAGQVVNYIGSFSDITERKAAEARIRFLAEHDGLTRLPNRMLFQDRLKQAVAHAGRRQERLALMFIDLDHFKNINDSLGHNIGDQLLQAVAKRLIQNVREGDTVSRQGGDEFIILLPDLENADDAVLVAEKLLTAVRQPYQFDGQEVNISFSIGISLYPDDSRDMNELRRQADAAMYQAKQDGRNTYRLFTRR</sequence>
<dbReference type="InterPro" id="IPR035965">
    <property type="entry name" value="PAS-like_dom_sf"/>
</dbReference>
<dbReference type="InterPro" id="IPR001610">
    <property type="entry name" value="PAC"/>
</dbReference>
<evidence type="ECO:0000259" key="7">
    <source>
        <dbReference type="PROSITE" id="PS50113"/>
    </source>
</evidence>
<protein>
    <submittedName>
        <fullName evidence="10">EAL domain-containing protein</fullName>
    </submittedName>
</protein>
<dbReference type="Pfam" id="PF08448">
    <property type="entry name" value="PAS_4"/>
    <property type="match status" value="1"/>
</dbReference>
<dbReference type="EMBL" id="AP013066">
    <property type="protein sequence ID" value="BAN34312.1"/>
    <property type="molecule type" value="Genomic_DNA"/>
</dbReference>
<evidence type="ECO:0000256" key="1">
    <source>
        <dbReference type="ARBA" id="ARBA00004370"/>
    </source>
</evidence>
<dbReference type="NCBIfam" id="TIGR00229">
    <property type="entry name" value="sensory_box"/>
    <property type="match status" value="2"/>
</dbReference>
<dbReference type="InterPro" id="IPR000014">
    <property type="entry name" value="PAS"/>
</dbReference>
<dbReference type="HOGENOM" id="CLU_000445_70_59_4"/>
<evidence type="ECO:0000256" key="2">
    <source>
        <dbReference type="ARBA" id="ARBA00022692"/>
    </source>
</evidence>
<proteinExistence type="predicted"/>
<dbReference type="GO" id="GO:0007165">
    <property type="term" value="P:signal transduction"/>
    <property type="evidence" value="ECO:0007669"/>
    <property type="project" value="UniProtKB-ARBA"/>
</dbReference>
<dbReference type="SMART" id="SM00091">
    <property type="entry name" value="PAS"/>
    <property type="match status" value="2"/>
</dbReference>
<dbReference type="CDD" id="cd01949">
    <property type="entry name" value="GGDEF"/>
    <property type="match status" value="1"/>
</dbReference>
<evidence type="ECO:0000259" key="6">
    <source>
        <dbReference type="PROSITE" id="PS50112"/>
    </source>
</evidence>
<dbReference type="InterPro" id="IPR029787">
    <property type="entry name" value="Nucleotide_cyclase"/>
</dbReference>
<evidence type="ECO:0000256" key="3">
    <source>
        <dbReference type="ARBA" id="ARBA00022989"/>
    </source>
</evidence>
<dbReference type="InterPro" id="IPR006189">
    <property type="entry name" value="CHASE_dom"/>
</dbReference>
<dbReference type="GO" id="GO:0016020">
    <property type="term" value="C:membrane"/>
    <property type="evidence" value="ECO:0007669"/>
    <property type="project" value="UniProtKB-SubCell"/>
</dbReference>
<dbReference type="PANTHER" id="PTHR46663:SF3">
    <property type="entry name" value="SLL0267 PROTEIN"/>
    <property type="match status" value="1"/>
</dbReference>
<evidence type="ECO:0000313" key="11">
    <source>
        <dbReference type="Proteomes" id="UP000015559"/>
    </source>
</evidence>
<keyword evidence="2 5" id="KW-0812">Transmembrane</keyword>
<dbReference type="InterPro" id="IPR000700">
    <property type="entry name" value="PAS-assoc_C"/>
</dbReference>
<dbReference type="Pfam" id="PF00990">
    <property type="entry name" value="GGDEF"/>
    <property type="match status" value="1"/>
</dbReference>
<feature type="domain" description="PAC" evidence="7">
    <location>
        <begin position="555"/>
        <end position="607"/>
    </location>
</feature>
<feature type="transmembrane region" description="Helical" evidence="5">
    <location>
        <begin position="313"/>
        <end position="332"/>
    </location>
</feature>
<dbReference type="CDD" id="cd00130">
    <property type="entry name" value="PAS"/>
    <property type="match status" value="2"/>
</dbReference>
<dbReference type="Pfam" id="PF03924">
    <property type="entry name" value="CHASE"/>
    <property type="match status" value="1"/>
</dbReference>